<accession>A0A379GFQ9</accession>
<reference evidence="1 2" key="1">
    <citation type="submission" date="2018-06" db="EMBL/GenBank/DDBJ databases">
        <authorList>
            <consortium name="Pathogen Informatics"/>
            <person name="Doyle S."/>
        </authorList>
    </citation>
    <scope>NUCLEOTIDE SEQUENCE [LARGE SCALE GENOMIC DNA]</scope>
    <source>
        <strain evidence="1 2">NCTC11938</strain>
    </source>
</reference>
<evidence type="ECO:0000313" key="1">
    <source>
        <dbReference type="EMBL" id="SUC39383.1"/>
    </source>
</evidence>
<organism evidence="1 2">
    <name type="scientific">Proteus mirabilis</name>
    <dbReference type="NCBI Taxonomy" id="584"/>
    <lineage>
        <taxon>Bacteria</taxon>
        <taxon>Pseudomonadati</taxon>
        <taxon>Pseudomonadota</taxon>
        <taxon>Gammaproteobacteria</taxon>
        <taxon>Enterobacterales</taxon>
        <taxon>Morganellaceae</taxon>
        <taxon>Proteus</taxon>
    </lineage>
</organism>
<proteinExistence type="predicted"/>
<dbReference type="Proteomes" id="UP000254191">
    <property type="component" value="Unassembled WGS sequence"/>
</dbReference>
<name>A0A379GFQ9_PROMI</name>
<sequence>MFGLQKKEDKRSNGVTNTDYLGWEIEPGIRYFITPNLNTTVAYFDGGKQAIRHEEYDTKETKSQPAITYVCKLDDTYRCYYFLPQCVSLFLENRRQNK</sequence>
<dbReference type="AlphaFoldDB" id="A0A379GFQ9"/>
<evidence type="ECO:0000313" key="2">
    <source>
        <dbReference type="Proteomes" id="UP000254191"/>
    </source>
</evidence>
<gene>
    <name evidence="1" type="ORF">NCTC11938_03673</name>
</gene>
<protein>
    <submittedName>
        <fullName evidence="1">Uncharacterized protein</fullName>
    </submittedName>
</protein>
<dbReference type="EMBL" id="UGTS01000006">
    <property type="protein sequence ID" value="SUC39383.1"/>
    <property type="molecule type" value="Genomic_DNA"/>
</dbReference>